<dbReference type="EMBL" id="CM043798">
    <property type="protein sequence ID" value="KAI4814325.1"/>
    <property type="molecule type" value="Genomic_DNA"/>
</dbReference>
<gene>
    <name evidence="1" type="ORF">KUCAC02_003522</name>
</gene>
<keyword evidence="2" id="KW-1185">Reference proteome</keyword>
<feature type="non-terminal residue" evidence="1">
    <location>
        <position position="1"/>
    </location>
</feature>
<protein>
    <submittedName>
        <fullName evidence="1">Uncharacterized protein</fullName>
    </submittedName>
</protein>
<comment type="caution">
    <text evidence="1">The sequence shown here is derived from an EMBL/GenBank/DDBJ whole genome shotgun (WGS) entry which is preliminary data.</text>
</comment>
<evidence type="ECO:0000313" key="2">
    <source>
        <dbReference type="Proteomes" id="UP001057452"/>
    </source>
</evidence>
<organism evidence="1 2">
    <name type="scientific">Chaenocephalus aceratus</name>
    <name type="common">Blackfin icefish</name>
    <name type="synonym">Chaenichthys aceratus</name>
    <dbReference type="NCBI Taxonomy" id="36190"/>
    <lineage>
        <taxon>Eukaryota</taxon>
        <taxon>Metazoa</taxon>
        <taxon>Chordata</taxon>
        <taxon>Craniata</taxon>
        <taxon>Vertebrata</taxon>
        <taxon>Euteleostomi</taxon>
        <taxon>Actinopterygii</taxon>
        <taxon>Neopterygii</taxon>
        <taxon>Teleostei</taxon>
        <taxon>Neoteleostei</taxon>
        <taxon>Acanthomorphata</taxon>
        <taxon>Eupercaria</taxon>
        <taxon>Perciformes</taxon>
        <taxon>Notothenioidei</taxon>
        <taxon>Channichthyidae</taxon>
        <taxon>Chaenocephalus</taxon>
    </lineage>
</organism>
<proteinExistence type="predicted"/>
<name>A0ACB9WKW5_CHAAC</name>
<accession>A0ACB9WKW5</accession>
<dbReference type="Proteomes" id="UP001057452">
    <property type="component" value="Chromosome 14"/>
</dbReference>
<feature type="non-terminal residue" evidence="1">
    <location>
        <position position="86"/>
    </location>
</feature>
<evidence type="ECO:0000313" key="1">
    <source>
        <dbReference type="EMBL" id="KAI4814325.1"/>
    </source>
</evidence>
<reference evidence="1" key="1">
    <citation type="submission" date="2022-05" db="EMBL/GenBank/DDBJ databases">
        <title>Chromosome-level genome of Chaenocephalus aceratus.</title>
        <authorList>
            <person name="Park H."/>
        </authorList>
    </citation>
    <scope>NUCLEOTIDE SEQUENCE</scope>
    <source>
        <strain evidence="1">KU_202001</strain>
    </source>
</reference>
<sequence>EAGTVRPQDQLERGSDPATTNLRREPLWMYWGLLRNSPSLLMTTKRRGCIIQLSRVTSCAVEYFSIIEPVNSQHGQHRGGETGEDG</sequence>